<evidence type="ECO:0000313" key="2">
    <source>
        <dbReference type="EMBL" id="RJF72467.1"/>
    </source>
</evidence>
<organism evidence="2 3">
    <name type="scientific">Deinococcus cavernae</name>
    <dbReference type="NCBI Taxonomy" id="2320857"/>
    <lineage>
        <taxon>Bacteria</taxon>
        <taxon>Thermotogati</taxon>
        <taxon>Deinococcota</taxon>
        <taxon>Deinococci</taxon>
        <taxon>Deinococcales</taxon>
        <taxon>Deinococcaceae</taxon>
        <taxon>Deinococcus</taxon>
    </lineage>
</organism>
<evidence type="ECO:0000313" key="3">
    <source>
        <dbReference type="Proteomes" id="UP000286287"/>
    </source>
</evidence>
<keyword evidence="1" id="KW-0472">Membrane</keyword>
<dbReference type="EMBL" id="QYUJ01000014">
    <property type="protein sequence ID" value="RJF72467.1"/>
    <property type="molecule type" value="Genomic_DNA"/>
</dbReference>
<comment type="caution">
    <text evidence="2">The sequence shown here is derived from an EMBL/GenBank/DDBJ whole genome shotgun (WGS) entry which is preliminary data.</text>
</comment>
<protein>
    <submittedName>
        <fullName evidence="2">Uncharacterized protein</fullName>
    </submittedName>
</protein>
<accession>A0A418V8R7</accession>
<gene>
    <name evidence="2" type="ORF">D3875_13825</name>
</gene>
<reference evidence="2 3" key="1">
    <citation type="submission" date="2018-09" db="EMBL/GenBank/DDBJ databases">
        <authorList>
            <person name="Zhu H."/>
        </authorList>
    </citation>
    <scope>NUCLEOTIDE SEQUENCE [LARGE SCALE GENOMIC DNA]</scope>
    <source>
        <strain evidence="2 3">K2S05-167</strain>
    </source>
</reference>
<name>A0A418V8R7_9DEIO</name>
<dbReference type="RefSeq" id="WP_119764627.1">
    <property type="nucleotide sequence ID" value="NZ_QYUJ01000014.1"/>
</dbReference>
<dbReference type="OrthoDB" id="71339at2"/>
<keyword evidence="1" id="KW-1133">Transmembrane helix</keyword>
<sequence length="164" mass="18674">MSDPLAEKIQELAEQQAQQAREQQTRQLGQEVAAALVTPPEEPPSNAALLKLQVAVDLLREQLEQRRTQNAILRDRSTFLREEQEHIKMYRRKYSSRVFWLTVLWLVFAVCATVLTGLRTAFFTLSDTVLIALTGSALASVIGMFLVILNWLYPREKEKACDKG</sequence>
<feature type="transmembrane region" description="Helical" evidence="1">
    <location>
        <begin position="98"/>
        <end position="118"/>
    </location>
</feature>
<feature type="transmembrane region" description="Helical" evidence="1">
    <location>
        <begin position="130"/>
        <end position="153"/>
    </location>
</feature>
<keyword evidence="1" id="KW-0812">Transmembrane</keyword>
<proteinExistence type="predicted"/>
<evidence type="ECO:0000256" key="1">
    <source>
        <dbReference type="SAM" id="Phobius"/>
    </source>
</evidence>
<dbReference type="AlphaFoldDB" id="A0A418V8R7"/>
<dbReference type="Proteomes" id="UP000286287">
    <property type="component" value="Unassembled WGS sequence"/>
</dbReference>
<keyword evidence="3" id="KW-1185">Reference proteome</keyword>